<name>A0A450ZCY6_9GAMM</name>
<proteinExistence type="predicted"/>
<dbReference type="EMBL" id="CAADFS010000136">
    <property type="protein sequence ID" value="VFK51630.1"/>
    <property type="molecule type" value="Genomic_DNA"/>
</dbReference>
<dbReference type="EMBL" id="CAADFT010000097">
    <property type="protein sequence ID" value="VFK47896.1"/>
    <property type="molecule type" value="Genomic_DNA"/>
</dbReference>
<organism evidence="2">
    <name type="scientific">Candidatus Kentrum sp. TC</name>
    <dbReference type="NCBI Taxonomy" id="2126339"/>
    <lineage>
        <taxon>Bacteria</taxon>
        <taxon>Pseudomonadati</taxon>
        <taxon>Pseudomonadota</taxon>
        <taxon>Gammaproteobacteria</taxon>
        <taxon>Candidatus Kentrum</taxon>
    </lineage>
</organism>
<gene>
    <name evidence="2" type="ORF">BECKTC1821D_GA0114238_11363</name>
    <name evidence="1" type="ORF">BECKTC1821E_GA0114239_10975</name>
    <name evidence="3" type="ORF">BECKTC1821F_GA0114240_11006</name>
</gene>
<evidence type="ECO:0000313" key="1">
    <source>
        <dbReference type="EMBL" id="VFK47896.1"/>
    </source>
</evidence>
<sequence>MELDPLYRCVAALDVHQIIYASSKKFVGRFWDREIAQGMI</sequence>
<accession>A0A450ZCY6</accession>
<dbReference type="AlphaFoldDB" id="A0A450ZCY6"/>
<evidence type="ECO:0000313" key="2">
    <source>
        <dbReference type="EMBL" id="VFK51630.1"/>
    </source>
</evidence>
<protein>
    <submittedName>
        <fullName evidence="2">Uncharacterized protein</fullName>
    </submittedName>
</protein>
<dbReference type="EMBL" id="CAADFW010000100">
    <property type="protein sequence ID" value="VFK63581.1"/>
    <property type="molecule type" value="Genomic_DNA"/>
</dbReference>
<evidence type="ECO:0000313" key="3">
    <source>
        <dbReference type="EMBL" id="VFK63581.1"/>
    </source>
</evidence>
<reference evidence="2" key="1">
    <citation type="submission" date="2019-02" db="EMBL/GenBank/DDBJ databases">
        <authorList>
            <person name="Gruber-Vodicka R. H."/>
            <person name="Seah K. B. B."/>
        </authorList>
    </citation>
    <scope>NUCLEOTIDE SEQUENCE</scope>
    <source>
        <strain evidence="2">BECK_BZ123</strain>
        <strain evidence="1">BECK_BZ125</strain>
        <strain evidence="3">BECK_BZ126</strain>
    </source>
</reference>